<dbReference type="Gene3D" id="3.30.160.60">
    <property type="entry name" value="Classic Zinc Finger"/>
    <property type="match status" value="1"/>
</dbReference>
<evidence type="ECO:0000256" key="2">
    <source>
        <dbReference type="ARBA" id="ARBA00004496"/>
    </source>
</evidence>
<dbReference type="SUPFAM" id="SSF57850">
    <property type="entry name" value="RING/U-box"/>
    <property type="match status" value="1"/>
</dbReference>
<proteinExistence type="inferred from homology"/>
<keyword evidence="7" id="KW-0808">Transferase</keyword>
<dbReference type="SMART" id="SM00336">
    <property type="entry name" value="BBOX"/>
    <property type="match status" value="1"/>
</dbReference>
<comment type="catalytic activity">
    <reaction evidence="1">
        <text>S-ubiquitinyl-[E2 ubiquitin-conjugating enzyme]-L-cysteine + [acceptor protein]-L-lysine = [E2 ubiquitin-conjugating enzyme]-L-cysteine + N(6)-ubiquitinyl-[acceptor protein]-L-lysine.</text>
        <dbReference type="EC" id="2.3.2.27"/>
    </reaction>
</comment>
<comment type="subcellular location">
    <subcellularLocation>
        <location evidence="2">Cytoplasm</location>
    </subcellularLocation>
</comment>
<dbReference type="SUPFAM" id="SSF57845">
    <property type="entry name" value="B-box zinc-binding domain"/>
    <property type="match status" value="1"/>
</dbReference>
<dbReference type="Pfam" id="PF15227">
    <property type="entry name" value="zf-C3HC4_4"/>
    <property type="match status" value="1"/>
</dbReference>
<comment type="pathway">
    <text evidence="3">Protein modification; protein ubiquitination.</text>
</comment>
<feature type="domain" description="RING-type" evidence="14">
    <location>
        <begin position="16"/>
        <end position="60"/>
    </location>
</feature>
<keyword evidence="12" id="KW-0175">Coiled coil</keyword>
<evidence type="ECO:0000259" key="15">
    <source>
        <dbReference type="PROSITE" id="PS50119"/>
    </source>
</evidence>
<dbReference type="Proteomes" id="UP001652627">
    <property type="component" value="Chromosome 32"/>
</dbReference>
<evidence type="ECO:0000256" key="13">
    <source>
        <dbReference type="PROSITE-ProRule" id="PRU00024"/>
    </source>
</evidence>
<evidence type="ECO:0000256" key="7">
    <source>
        <dbReference type="ARBA" id="ARBA00022679"/>
    </source>
</evidence>
<dbReference type="PROSITE" id="PS50089">
    <property type="entry name" value="ZF_RING_2"/>
    <property type="match status" value="1"/>
</dbReference>
<name>A0ABM4FXQ3_9AVES</name>
<dbReference type="SUPFAM" id="SSF49899">
    <property type="entry name" value="Concanavalin A-like lectins/glucanases"/>
    <property type="match status" value="1"/>
</dbReference>
<dbReference type="EC" id="2.3.2.27" evidence="5"/>
<dbReference type="PROSITE" id="PS00518">
    <property type="entry name" value="ZF_RING_1"/>
    <property type="match status" value="1"/>
</dbReference>
<dbReference type="PRINTS" id="PR01406">
    <property type="entry name" value="BBOXZNFINGER"/>
</dbReference>
<dbReference type="SMART" id="SM00184">
    <property type="entry name" value="RING"/>
    <property type="match status" value="1"/>
</dbReference>
<reference evidence="17" key="1">
    <citation type="submission" date="2025-08" db="UniProtKB">
        <authorList>
            <consortium name="RefSeq"/>
        </authorList>
    </citation>
    <scope>IDENTIFICATION</scope>
    <source>
        <tissue evidence="17">Blood</tissue>
    </source>
</reference>
<evidence type="ECO:0000313" key="17">
    <source>
        <dbReference type="RefSeq" id="XP_067169725.1"/>
    </source>
</evidence>
<dbReference type="InterPro" id="IPR013083">
    <property type="entry name" value="Znf_RING/FYVE/PHD"/>
</dbReference>
<sequence length="195" mass="22078">MAAAAPEEKIQEEAKCPICLEYFTDPVSAECGHNFCCVCIIQFCDTGEGEYGRVECPLCRANIREETLRPNWDLARVTECVKTLNIKQREENLCPKHNKSLDLFCEEDRKALCVVCERSLDHAGHKVLLLEEAAEKYQVPRRILVCLDYAGGQVMFVSADIGAEIFTFQSALFKGERICPWFMVENGSAQLHLRP</sequence>
<evidence type="ECO:0000256" key="6">
    <source>
        <dbReference type="ARBA" id="ARBA00022490"/>
    </source>
</evidence>
<evidence type="ECO:0000256" key="10">
    <source>
        <dbReference type="ARBA" id="ARBA00022786"/>
    </source>
</evidence>
<evidence type="ECO:0000256" key="4">
    <source>
        <dbReference type="ARBA" id="ARBA00008518"/>
    </source>
</evidence>
<keyword evidence="11" id="KW-0862">Zinc</keyword>
<evidence type="ECO:0000256" key="5">
    <source>
        <dbReference type="ARBA" id="ARBA00012483"/>
    </source>
</evidence>
<dbReference type="InterPro" id="IPR001841">
    <property type="entry name" value="Znf_RING"/>
</dbReference>
<dbReference type="InterPro" id="IPR020457">
    <property type="entry name" value="Znf_B-box_chordata"/>
</dbReference>
<dbReference type="InterPro" id="IPR017907">
    <property type="entry name" value="Znf_RING_CS"/>
</dbReference>
<organism evidence="16 17">
    <name type="scientific">Apteryx mantelli</name>
    <name type="common">North Island brown kiwi</name>
    <dbReference type="NCBI Taxonomy" id="2696672"/>
    <lineage>
        <taxon>Eukaryota</taxon>
        <taxon>Metazoa</taxon>
        <taxon>Chordata</taxon>
        <taxon>Craniata</taxon>
        <taxon>Vertebrata</taxon>
        <taxon>Euteleostomi</taxon>
        <taxon>Archelosauria</taxon>
        <taxon>Archosauria</taxon>
        <taxon>Dinosauria</taxon>
        <taxon>Saurischia</taxon>
        <taxon>Theropoda</taxon>
        <taxon>Coelurosauria</taxon>
        <taxon>Aves</taxon>
        <taxon>Palaeognathae</taxon>
        <taxon>Apterygiformes</taxon>
        <taxon>Apterygidae</taxon>
        <taxon>Apteryx</taxon>
    </lineage>
</organism>
<evidence type="ECO:0000256" key="3">
    <source>
        <dbReference type="ARBA" id="ARBA00004906"/>
    </source>
</evidence>
<dbReference type="InterPro" id="IPR000315">
    <property type="entry name" value="Znf_B-box"/>
</dbReference>
<dbReference type="InterPro" id="IPR050143">
    <property type="entry name" value="TRIM/RBCC"/>
</dbReference>
<evidence type="ECO:0000259" key="14">
    <source>
        <dbReference type="PROSITE" id="PS50089"/>
    </source>
</evidence>
<keyword evidence="16" id="KW-1185">Reference proteome</keyword>
<keyword evidence="8" id="KW-0479">Metal-binding</keyword>
<keyword evidence="6" id="KW-0963">Cytoplasm</keyword>
<evidence type="ECO:0000256" key="11">
    <source>
        <dbReference type="ARBA" id="ARBA00022833"/>
    </source>
</evidence>
<evidence type="ECO:0000256" key="8">
    <source>
        <dbReference type="ARBA" id="ARBA00022723"/>
    </source>
</evidence>
<feature type="domain" description="B box-type" evidence="15">
    <location>
        <begin position="89"/>
        <end position="130"/>
    </location>
</feature>
<dbReference type="Pfam" id="PF00643">
    <property type="entry name" value="zf-B_box"/>
    <property type="match status" value="1"/>
</dbReference>
<comment type="similarity">
    <text evidence="4">Belongs to the TRIM/RBCC family.</text>
</comment>
<keyword evidence="10" id="KW-0833">Ubl conjugation pathway</keyword>
<dbReference type="GeneID" id="106483970"/>
<dbReference type="PANTHER" id="PTHR24103">
    <property type="entry name" value="E3 UBIQUITIN-PROTEIN LIGASE TRIM"/>
    <property type="match status" value="1"/>
</dbReference>
<evidence type="ECO:0000313" key="16">
    <source>
        <dbReference type="Proteomes" id="UP001652627"/>
    </source>
</evidence>
<evidence type="ECO:0000256" key="12">
    <source>
        <dbReference type="ARBA" id="ARBA00023054"/>
    </source>
</evidence>
<evidence type="ECO:0000256" key="1">
    <source>
        <dbReference type="ARBA" id="ARBA00000900"/>
    </source>
</evidence>
<gene>
    <name evidence="17" type="primary">LOC106483970</name>
</gene>
<keyword evidence="9 13" id="KW-0863">Zinc-finger</keyword>
<dbReference type="PROSITE" id="PS50119">
    <property type="entry name" value="ZF_BBOX"/>
    <property type="match status" value="1"/>
</dbReference>
<protein>
    <recommendedName>
        <fullName evidence="5">RING-type E3 ubiquitin transferase</fullName>
        <ecNumber evidence="5">2.3.2.27</ecNumber>
    </recommendedName>
</protein>
<accession>A0ABM4FXQ3</accession>
<dbReference type="RefSeq" id="XP_067169725.1">
    <property type="nucleotide sequence ID" value="XM_067313624.1"/>
</dbReference>
<dbReference type="Gene3D" id="3.30.40.10">
    <property type="entry name" value="Zinc/RING finger domain, C3HC4 (zinc finger)"/>
    <property type="match status" value="1"/>
</dbReference>
<dbReference type="InterPro" id="IPR013320">
    <property type="entry name" value="ConA-like_dom_sf"/>
</dbReference>
<evidence type="ECO:0000256" key="9">
    <source>
        <dbReference type="ARBA" id="ARBA00022771"/>
    </source>
</evidence>